<dbReference type="OrthoDB" id="8657476at2"/>
<keyword evidence="3" id="KW-1185">Reference proteome</keyword>
<dbReference type="Pfam" id="PF14568">
    <property type="entry name" value="SUKH_6"/>
    <property type="match status" value="1"/>
</dbReference>
<evidence type="ECO:0000313" key="2">
    <source>
        <dbReference type="EMBL" id="KAB8135737.1"/>
    </source>
</evidence>
<dbReference type="Proteomes" id="UP000480246">
    <property type="component" value="Unassembled WGS sequence"/>
</dbReference>
<dbReference type="EMBL" id="WEID01000052">
    <property type="protein sequence ID" value="KAB8135737.1"/>
    <property type="molecule type" value="Genomic_DNA"/>
</dbReference>
<gene>
    <name evidence="2" type="ORF">F9U64_10705</name>
</gene>
<sequence length="174" mass="20020">MAYFENFDLTDFWDDDEYAKENYISAPPDDEMIKQIETQLGYKLPSSYIWLMKQHNGGVPHKTCYPTSVPTTWAEDHIAITGIYGIGFEKSYSLGGDTGSEFWLEEWEYPNIGVAIADTPTAGHNMIFLDYRECGPEGEPCVVQIDQENDYEITWVAKDFESFIRGLVHEDEFE</sequence>
<feature type="domain" description="Knr4/Smi1-like" evidence="1">
    <location>
        <begin position="27"/>
        <end position="166"/>
    </location>
</feature>
<comment type="caution">
    <text evidence="2">The sequence shown here is derived from an EMBL/GenBank/DDBJ whole genome shotgun (WGS) entry which is preliminary data.</text>
</comment>
<organism evidence="2 3">
    <name type="scientific">Gracilibacillus oryzae</name>
    <dbReference type="NCBI Taxonomy" id="1672701"/>
    <lineage>
        <taxon>Bacteria</taxon>
        <taxon>Bacillati</taxon>
        <taxon>Bacillota</taxon>
        <taxon>Bacilli</taxon>
        <taxon>Bacillales</taxon>
        <taxon>Bacillaceae</taxon>
        <taxon>Gracilibacillus</taxon>
    </lineage>
</organism>
<dbReference type="SUPFAM" id="SSF160631">
    <property type="entry name" value="SMI1/KNR4-like"/>
    <property type="match status" value="1"/>
</dbReference>
<name>A0A7C8KYB2_9BACI</name>
<dbReference type="SMART" id="SM00860">
    <property type="entry name" value="SMI1_KNR4"/>
    <property type="match status" value="1"/>
</dbReference>
<dbReference type="InterPro" id="IPR037883">
    <property type="entry name" value="Knr4/Smi1-like_sf"/>
</dbReference>
<protein>
    <submittedName>
        <fullName evidence="2">SMI1/KNR4 family protein</fullName>
    </submittedName>
</protein>
<evidence type="ECO:0000313" key="3">
    <source>
        <dbReference type="Proteomes" id="UP000480246"/>
    </source>
</evidence>
<dbReference type="RefSeq" id="WP_153403217.1">
    <property type="nucleotide sequence ID" value="NZ_ML762430.1"/>
</dbReference>
<reference evidence="2 3" key="1">
    <citation type="submission" date="2019-10" db="EMBL/GenBank/DDBJ databases">
        <title>Gracilibacillus sp. nov. isolated from rice seeds.</title>
        <authorList>
            <person name="He S."/>
        </authorList>
    </citation>
    <scope>NUCLEOTIDE SEQUENCE [LARGE SCALE GENOMIC DNA]</scope>
    <source>
        <strain evidence="2 3">TD8</strain>
    </source>
</reference>
<accession>A0A7C8KYB2</accession>
<evidence type="ECO:0000259" key="1">
    <source>
        <dbReference type="SMART" id="SM00860"/>
    </source>
</evidence>
<dbReference type="AlphaFoldDB" id="A0A7C8KYB2"/>
<dbReference type="InterPro" id="IPR018958">
    <property type="entry name" value="Knr4/Smi1-like_dom"/>
</dbReference>
<dbReference type="Gene3D" id="3.40.1580.10">
    <property type="entry name" value="SMI1/KNR4-like"/>
    <property type="match status" value="1"/>
</dbReference>
<proteinExistence type="predicted"/>